<gene>
    <name evidence="1" type="ORF">PVAP13_3KG392200</name>
</gene>
<accession>A0A8T0V1V5</accession>
<name>A0A8T0V1V5_PANVG</name>
<keyword evidence="2" id="KW-1185">Reference proteome</keyword>
<dbReference type="EMBL" id="CM029041">
    <property type="protein sequence ID" value="KAG2628225.1"/>
    <property type="molecule type" value="Genomic_DNA"/>
</dbReference>
<reference evidence="1" key="1">
    <citation type="submission" date="2020-05" db="EMBL/GenBank/DDBJ databases">
        <title>WGS assembly of Panicum virgatum.</title>
        <authorList>
            <person name="Lovell J.T."/>
            <person name="Jenkins J."/>
            <person name="Shu S."/>
            <person name="Juenger T.E."/>
            <person name="Schmutz J."/>
        </authorList>
    </citation>
    <scope>NUCLEOTIDE SEQUENCE</scope>
    <source>
        <strain evidence="1">AP13</strain>
    </source>
</reference>
<comment type="caution">
    <text evidence="1">The sequence shown here is derived from an EMBL/GenBank/DDBJ whole genome shotgun (WGS) entry which is preliminary data.</text>
</comment>
<evidence type="ECO:0000313" key="2">
    <source>
        <dbReference type="Proteomes" id="UP000823388"/>
    </source>
</evidence>
<sequence length="72" mass="7610">MTVTRSLYNLQPRGPGGGNRGAWRNCIIAIPSTSPIGATDGPDPCFVIRRPWPCFVGRSGQAAASKGPIMIL</sequence>
<evidence type="ECO:0000313" key="1">
    <source>
        <dbReference type="EMBL" id="KAG2628225.1"/>
    </source>
</evidence>
<proteinExistence type="predicted"/>
<protein>
    <submittedName>
        <fullName evidence="1">Uncharacterized protein</fullName>
    </submittedName>
</protein>
<dbReference type="Proteomes" id="UP000823388">
    <property type="component" value="Chromosome 3K"/>
</dbReference>
<dbReference type="AlphaFoldDB" id="A0A8T0V1V5"/>
<organism evidence="1 2">
    <name type="scientific">Panicum virgatum</name>
    <name type="common">Blackwell switchgrass</name>
    <dbReference type="NCBI Taxonomy" id="38727"/>
    <lineage>
        <taxon>Eukaryota</taxon>
        <taxon>Viridiplantae</taxon>
        <taxon>Streptophyta</taxon>
        <taxon>Embryophyta</taxon>
        <taxon>Tracheophyta</taxon>
        <taxon>Spermatophyta</taxon>
        <taxon>Magnoliopsida</taxon>
        <taxon>Liliopsida</taxon>
        <taxon>Poales</taxon>
        <taxon>Poaceae</taxon>
        <taxon>PACMAD clade</taxon>
        <taxon>Panicoideae</taxon>
        <taxon>Panicodae</taxon>
        <taxon>Paniceae</taxon>
        <taxon>Panicinae</taxon>
        <taxon>Panicum</taxon>
        <taxon>Panicum sect. Hiantes</taxon>
    </lineage>
</organism>